<dbReference type="Pfam" id="PF13715">
    <property type="entry name" value="CarbopepD_reg_2"/>
    <property type="match status" value="1"/>
</dbReference>
<dbReference type="SUPFAM" id="SSF49464">
    <property type="entry name" value="Carboxypeptidase regulatory domain-like"/>
    <property type="match status" value="1"/>
</dbReference>
<evidence type="ECO:0000256" key="1">
    <source>
        <dbReference type="ARBA" id="ARBA00004442"/>
    </source>
</evidence>
<evidence type="ECO:0000313" key="6">
    <source>
        <dbReference type="EMBL" id="MCG0342497.1"/>
    </source>
</evidence>
<feature type="domain" description="Outer membrane protein beta-barrel" evidence="5">
    <location>
        <begin position="371"/>
        <end position="751"/>
    </location>
</feature>
<dbReference type="EMBL" id="JAKKWZ010000074">
    <property type="protein sequence ID" value="MCG0342497.1"/>
    <property type="molecule type" value="Genomic_DNA"/>
</dbReference>
<organism evidence="8 9">
    <name type="scientific">Phocaeicola vulgatus</name>
    <name type="common">Bacteroides vulgatus</name>
    <dbReference type="NCBI Taxonomy" id="821"/>
    <lineage>
        <taxon>Bacteria</taxon>
        <taxon>Pseudomonadati</taxon>
        <taxon>Bacteroidota</taxon>
        <taxon>Bacteroidia</taxon>
        <taxon>Bacteroidales</taxon>
        <taxon>Bacteroidaceae</taxon>
        <taxon>Phocaeicola</taxon>
    </lineage>
</organism>
<dbReference type="Pfam" id="PF14905">
    <property type="entry name" value="OMP_b-brl_3"/>
    <property type="match status" value="1"/>
</dbReference>
<reference evidence="7" key="1">
    <citation type="submission" date="2022-01" db="EMBL/GenBank/DDBJ databases">
        <title>Collection of gut derived symbiotic bacterial strains cultured from healthy donors.</title>
        <authorList>
            <person name="Lin H."/>
            <person name="Kohout C."/>
            <person name="Waligurski E."/>
            <person name="Pamer E.G."/>
        </authorList>
    </citation>
    <scope>NUCLEOTIDE SEQUENCE</scope>
    <source>
        <strain evidence="7">DFI.6.72</strain>
    </source>
</reference>
<reference evidence="8" key="3">
    <citation type="submission" date="2023-10" db="EMBL/GenBank/DDBJ databases">
        <title>Genome of potential pathogenic bacteria in Crohn's disease.</title>
        <authorList>
            <person name="Rodriguez-Palacios A."/>
        </authorList>
    </citation>
    <scope>NUCLEOTIDE SEQUENCE</scope>
    <source>
        <strain evidence="8">CavFT-hAR107</strain>
    </source>
</reference>
<dbReference type="Proteomes" id="UP001201179">
    <property type="component" value="Unassembled WGS sequence"/>
</dbReference>
<dbReference type="OMA" id="IMANGSH"/>
<evidence type="ECO:0000259" key="5">
    <source>
        <dbReference type="Pfam" id="PF14905"/>
    </source>
</evidence>
<dbReference type="EMBL" id="JAWDHD010000004">
    <property type="protein sequence ID" value="MDU0247652.1"/>
    <property type="molecule type" value="Genomic_DNA"/>
</dbReference>
<feature type="signal peptide" evidence="4">
    <location>
        <begin position="1"/>
        <end position="23"/>
    </location>
</feature>
<keyword evidence="4" id="KW-0732">Signal</keyword>
<evidence type="ECO:0000256" key="3">
    <source>
        <dbReference type="ARBA" id="ARBA00023237"/>
    </source>
</evidence>
<sequence length="773" mass="86843">MKKMKMYLIMLVVSMLLPMRVSAQTVKGKLVDESNHPLPYANVVLLSLPDSAFVSGTISGEDGLFKLEATSVNQIVKISSIGYKTVYKPTTPANMGIVQLVSDARMLGEVVVKANLPVTRIKNDALETNVQGTVLSKAGTAEDVLAHIPGLQKKADGFEVLGKGSPLIYINGRKLRDIAELDQLTSEEIKSVEVVRNPGARYDATVGAVVRIRTVKRQGDGFGVSLRSSYDQSQNSDFVEQADVNYRHNGLDVFAMVRFDKTTSLQNDILEQTAFTDTIWTQKNYQHSNTDSRSIDGRIGFNYDFNEYHSIGVRYDLSNALHTDMFTAFDSEIQADGLPYDILYSTIAADAKSQPEHQLNIYYAGQIGKGELTWDADYYSNTYTQYTINMENSQDHEDRTVTSDNRVENQLTATKVSYTHPLWGGSISVGGEYTYTNRHDDYVNQEGYVPTTYTRIREQNLAGYAQYSHPLPFGQANIGLRYEHVDFDYFENATFVPGQSRVYDNIFPNISVNGQLGKVQFQVSYAAKTQRPNYSQLRNNITYANRFTWQTGNPLLKPSVTHDITAVGVWRFFQAMVSYKVLRDYILYWGTQVENQSATTLINYINHDRLPSLTVMLAASPTIGIWNLNASAIVMKQWFSLDAAGQRRTYNNPLFVGSLNNTFTLPAGFLLSADFNYQSRGQVQNITLKRPQYTLNIGLRKSLFNDALSIEARANDLLLGCKQEALLYMESAQMKDLSWSDTRSFSLTVRYKFNAAKSKYKGTGAGQDTINRM</sequence>
<evidence type="ECO:0000256" key="4">
    <source>
        <dbReference type="SAM" id="SignalP"/>
    </source>
</evidence>
<gene>
    <name evidence="7" type="ORF">L0N01_11210</name>
    <name evidence="6" type="ORF">L4X52_21355</name>
    <name evidence="8" type="ORF">RVY68_02835</name>
</gene>
<accession>A0AAE4LA82</accession>
<dbReference type="InterPro" id="IPR041700">
    <property type="entry name" value="OMP_b-brl_3"/>
</dbReference>
<keyword evidence="2" id="KW-0472">Membrane</keyword>
<dbReference type="InterPro" id="IPR008969">
    <property type="entry name" value="CarboxyPept-like_regulatory"/>
</dbReference>
<reference evidence="6" key="2">
    <citation type="submission" date="2022-01" db="EMBL/GenBank/DDBJ databases">
        <authorList>
            <person name="Mingchao X."/>
        </authorList>
    </citation>
    <scope>NUCLEOTIDE SEQUENCE</scope>
    <source>
        <strain evidence="6">Bv4372</strain>
    </source>
</reference>
<dbReference type="Gene3D" id="2.40.170.20">
    <property type="entry name" value="TonB-dependent receptor, beta-barrel domain"/>
    <property type="match status" value="1"/>
</dbReference>
<dbReference type="EMBL" id="JAKNGO010000023">
    <property type="protein sequence ID" value="MCG4689175.1"/>
    <property type="molecule type" value="Genomic_DNA"/>
</dbReference>
<evidence type="ECO:0000313" key="7">
    <source>
        <dbReference type="EMBL" id="MCG4689175.1"/>
    </source>
</evidence>
<dbReference type="InterPro" id="IPR036942">
    <property type="entry name" value="Beta-barrel_TonB_sf"/>
</dbReference>
<evidence type="ECO:0000256" key="2">
    <source>
        <dbReference type="ARBA" id="ARBA00023136"/>
    </source>
</evidence>
<dbReference type="Proteomes" id="UP001181258">
    <property type="component" value="Unassembled WGS sequence"/>
</dbReference>
<evidence type="ECO:0000313" key="8">
    <source>
        <dbReference type="EMBL" id="MDU0247652.1"/>
    </source>
</evidence>
<comment type="caution">
    <text evidence="8">The sequence shown here is derived from an EMBL/GenBank/DDBJ whole genome shotgun (WGS) entry which is preliminary data.</text>
</comment>
<proteinExistence type="predicted"/>
<dbReference type="AlphaFoldDB" id="A0AAE4LA82"/>
<dbReference type="SUPFAM" id="SSF56935">
    <property type="entry name" value="Porins"/>
    <property type="match status" value="1"/>
</dbReference>
<comment type="subcellular location">
    <subcellularLocation>
        <location evidence="1">Cell outer membrane</location>
    </subcellularLocation>
</comment>
<dbReference type="GO" id="GO:0009279">
    <property type="term" value="C:cell outer membrane"/>
    <property type="evidence" value="ECO:0007669"/>
    <property type="project" value="UniProtKB-SubCell"/>
</dbReference>
<evidence type="ECO:0000313" key="9">
    <source>
        <dbReference type="Proteomes" id="UP001181258"/>
    </source>
</evidence>
<dbReference type="Proteomes" id="UP001200843">
    <property type="component" value="Unassembled WGS sequence"/>
</dbReference>
<name>A0AAE4LA82_PHOVU</name>
<protein>
    <submittedName>
        <fullName evidence="8">Outer membrane beta-barrel protein</fullName>
    </submittedName>
</protein>
<feature type="chain" id="PRO_5042054267" evidence="4">
    <location>
        <begin position="24"/>
        <end position="773"/>
    </location>
</feature>
<keyword evidence="3" id="KW-0998">Cell outer membrane</keyword>